<gene>
    <name evidence="1" type="ORF">AKJ56_00445</name>
</gene>
<evidence type="ECO:0000313" key="1">
    <source>
        <dbReference type="EMBL" id="KXB08718.1"/>
    </source>
</evidence>
<dbReference type="Proteomes" id="UP000070175">
    <property type="component" value="Unassembled WGS sequence"/>
</dbReference>
<evidence type="ECO:0000313" key="2">
    <source>
        <dbReference type="Proteomes" id="UP000070175"/>
    </source>
</evidence>
<dbReference type="AlphaFoldDB" id="A0A133VQK6"/>
<name>A0A133VQK6_9EURY</name>
<reference evidence="1 2" key="1">
    <citation type="journal article" date="2016" name="Sci. Rep.">
        <title>Metabolic traits of an uncultured archaeal lineage -MSBL1- from brine pools of the Red Sea.</title>
        <authorList>
            <person name="Mwirichia R."/>
            <person name="Alam I."/>
            <person name="Rashid M."/>
            <person name="Vinu M."/>
            <person name="Ba-Alawi W."/>
            <person name="Anthony Kamau A."/>
            <person name="Kamanda Ngugi D."/>
            <person name="Goker M."/>
            <person name="Klenk H.P."/>
            <person name="Bajic V."/>
            <person name="Stingl U."/>
        </authorList>
    </citation>
    <scope>NUCLEOTIDE SEQUENCE [LARGE SCALE GENOMIC DNA]</scope>
    <source>
        <strain evidence="1">SCGC-AAA382N08</strain>
    </source>
</reference>
<keyword evidence="2" id="KW-1185">Reference proteome</keyword>
<accession>A0A133VQK6</accession>
<protein>
    <submittedName>
        <fullName evidence="1">Uncharacterized protein</fullName>
    </submittedName>
</protein>
<proteinExistence type="predicted"/>
<organism evidence="1 2">
    <name type="scientific">candidate division MSBL1 archaeon SCGC-AAA382N08</name>
    <dbReference type="NCBI Taxonomy" id="1698285"/>
    <lineage>
        <taxon>Archaea</taxon>
        <taxon>Methanobacteriati</taxon>
        <taxon>Methanobacteriota</taxon>
        <taxon>candidate division MSBL1</taxon>
    </lineage>
</organism>
<comment type="caution">
    <text evidence="1">The sequence shown here is derived from an EMBL/GenBank/DDBJ whole genome shotgun (WGS) entry which is preliminary data.</text>
</comment>
<dbReference type="EMBL" id="LHYJ01000004">
    <property type="protein sequence ID" value="KXB08718.1"/>
    <property type="molecule type" value="Genomic_DNA"/>
</dbReference>
<sequence length="93" mass="10170">MKPTKEIKESGVEPSLVAFGLSSDVMNPSFSSLSSALSKLFSSTVSLPICFLNKFKSVRRSDFHLFPKLSNNILTMSSLITEKESSSPPIRVS</sequence>